<dbReference type="Proteomes" id="UP000786387">
    <property type="component" value="Unassembled WGS sequence"/>
</dbReference>
<sequence length="1029" mass="110063">MQSRGFYALCIGHPIGIVLLAVALLLCGVIAFTRLPLAPLPEVDAPTIEVTAQMPGASADTMASSVATPLEVQFSAIPGIEDMTSTSSLGRVELILQFNLDKDIDAAAQEVQAAINAASSRLPADLPELPVWRKINPADTPIIILAVSSQTLSPYEVSDLAESAIARQLSQIQGVGMIRLNGLQRPAIRIQARPERLVAAGITLAEIRSAVQGTSGNRPTGALVGEYRLSTLNSNGQLFEASDYADLIVAYRGGAPVRLGDVASVSLGSENAYTQATPNGIPGVAVVIRRQPGANIVATAEAVIAALPELTAELPADLQVEVLNDRTRTIRASLHEAELTLLIAVVLVVGIMALFLRQWSATLVVFSVLATSVVGACAAMYLFGLSLNNLTLVAIIIAVGFIVDDAIVVVENIHRHLERGVGRVQAALEGIQEIGFTVVSISLSLVAVFIPLFFMSGYIGRLFREFALAATSAILISVVICLTLAPALAALFMQPLPPGHGRGGLMDRVIGRYDRALIWALDHQRITLSAFGLCVLLSVGGFVLMPKGFFPLQDTGFMNGTVQASADISYEAMQVKSRQVVQILRNDPDVIAFNADIGNDGTYSVGGLAVVLSDPDDRDATVEQIIDRLRPQFAAIPDLRVTLRAAQDINLGSRASRAQYQYVLRSRSLDELAVWTPRLTERLQEHPLFRDVNTDLQFDAAVTPVRIDREAAARYGFSASDVDNALYDAFGQRRINEIQTEANQYRVVLELSRSQRQQVQSLDLFQLRSPTTGQLVPLGTFASVQPQHAAPVSINHSGLLPSANISFNLAAGVALGDAVAVLRQIEQDLGMPATIGGRFSGAAQAFQQTLASQPLLILAALVAVYIILGVLYESFIHPLTILSTIPSAGLGALLLLWLWGLDFSIMALIGLILLIGIVKKNGILLIDFALQAQRQGMAPRDAIHQACLTRFRPILMTTLAAMFGAFPLMLAFGTGAELREPLGVAVVGGLMLSQVLTLLTTPVIYLMMDRHFLAGRREAQARAAAGESA</sequence>
<dbReference type="Gene3D" id="3.30.70.1440">
    <property type="entry name" value="Multidrug efflux transporter AcrB pore domain"/>
    <property type="match status" value="1"/>
</dbReference>
<evidence type="ECO:0000259" key="2">
    <source>
        <dbReference type="PROSITE" id="PS50156"/>
    </source>
</evidence>
<organism evidence="3 4">
    <name type="scientific">Stutzerimonas azotifigens</name>
    <dbReference type="NCBI Taxonomy" id="291995"/>
    <lineage>
        <taxon>Bacteria</taxon>
        <taxon>Pseudomonadati</taxon>
        <taxon>Pseudomonadota</taxon>
        <taxon>Gammaproteobacteria</taxon>
        <taxon>Pseudomonadales</taxon>
        <taxon>Pseudomonadaceae</taxon>
        <taxon>Stutzerimonas</taxon>
    </lineage>
</organism>
<accession>A0ABR5Z422</accession>
<dbReference type="RefSeq" id="WP_181071950.1">
    <property type="nucleotide sequence ID" value="NZ_JAAMRF010000008.1"/>
</dbReference>
<protein>
    <submittedName>
        <fullName evidence="3">MMPL family transporter</fullName>
    </submittedName>
</protein>
<dbReference type="PRINTS" id="PR00702">
    <property type="entry name" value="ACRIFLAVINRP"/>
</dbReference>
<name>A0ABR5Z422_9GAMM</name>
<dbReference type="SUPFAM" id="SSF82693">
    <property type="entry name" value="Multidrug efflux transporter AcrB pore domain, PN1, PN2, PC1 and PC2 subdomains"/>
    <property type="match status" value="3"/>
</dbReference>
<proteinExistence type="predicted"/>
<evidence type="ECO:0000256" key="1">
    <source>
        <dbReference type="SAM" id="Phobius"/>
    </source>
</evidence>
<feature type="transmembrane region" description="Helical" evidence="1">
    <location>
        <begin position="855"/>
        <end position="872"/>
    </location>
</feature>
<dbReference type="InterPro" id="IPR001036">
    <property type="entry name" value="Acrflvin-R"/>
</dbReference>
<feature type="transmembrane region" description="Helical" evidence="1">
    <location>
        <begin position="390"/>
        <end position="413"/>
    </location>
</feature>
<dbReference type="InterPro" id="IPR000731">
    <property type="entry name" value="SSD"/>
</dbReference>
<keyword evidence="1" id="KW-1133">Transmembrane helix</keyword>
<feature type="transmembrane region" description="Helical" evidence="1">
    <location>
        <begin position="363"/>
        <end position="384"/>
    </location>
</feature>
<feature type="transmembrane region" description="Helical" evidence="1">
    <location>
        <begin position="905"/>
        <end position="930"/>
    </location>
</feature>
<evidence type="ECO:0000313" key="4">
    <source>
        <dbReference type="Proteomes" id="UP000786387"/>
    </source>
</evidence>
<feature type="transmembrane region" description="Helical" evidence="1">
    <location>
        <begin position="7"/>
        <end position="32"/>
    </location>
</feature>
<feature type="domain" description="SSD" evidence="2">
    <location>
        <begin position="370"/>
        <end position="491"/>
    </location>
</feature>
<dbReference type="PANTHER" id="PTHR32063">
    <property type="match status" value="1"/>
</dbReference>
<dbReference type="SUPFAM" id="SSF82866">
    <property type="entry name" value="Multidrug efflux transporter AcrB transmembrane domain"/>
    <property type="match status" value="2"/>
</dbReference>
<feature type="transmembrane region" description="Helical" evidence="1">
    <location>
        <begin position="466"/>
        <end position="492"/>
    </location>
</feature>
<evidence type="ECO:0000313" key="3">
    <source>
        <dbReference type="EMBL" id="MBA1274909.1"/>
    </source>
</evidence>
<keyword evidence="1" id="KW-0472">Membrane</keyword>
<dbReference type="Gene3D" id="3.30.2090.10">
    <property type="entry name" value="Multidrug efflux transporter AcrB TolC docking domain, DN and DC subdomains"/>
    <property type="match status" value="2"/>
</dbReference>
<comment type="caution">
    <text evidence="3">The sequence shown here is derived from an EMBL/GenBank/DDBJ whole genome shotgun (WGS) entry which is preliminary data.</text>
</comment>
<dbReference type="PANTHER" id="PTHR32063:SF30">
    <property type="entry name" value="ACRB_ACRD_ACRF FAMILY PROTEIN"/>
    <property type="match status" value="1"/>
</dbReference>
<feature type="transmembrane region" description="Helical" evidence="1">
    <location>
        <begin position="984"/>
        <end position="1007"/>
    </location>
</feature>
<dbReference type="Gene3D" id="3.30.70.1430">
    <property type="entry name" value="Multidrug efflux transporter AcrB pore domain"/>
    <property type="match status" value="2"/>
</dbReference>
<dbReference type="Gene3D" id="3.30.70.1320">
    <property type="entry name" value="Multidrug efflux transporter AcrB pore domain like"/>
    <property type="match status" value="1"/>
</dbReference>
<reference evidence="3 4" key="1">
    <citation type="submission" date="2020-02" db="EMBL/GenBank/DDBJ databases">
        <title>Synteny-based analysis reveals conserved mechanism for high triclosan tolerance in Pseudomonas, as well as instances of horizontal transfer.</title>
        <authorList>
            <person name="Mcfarland A.G."/>
            <person name="Bertucci H.K."/>
            <person name="Litmann E."/>
            <person name="Shen J."/>
            <person name="Huttenhower C."/>
            <person name="Hartmann E.M."/>
        </authorList>
    </citation>
    <scope>NUCLEOTIDE SEQUENCE [LARGE SCALE GENOMIC DNA]</scope>
    <source>
        <strain evidence="3 4">115A1</strain>
    </source>
</reference>
<feature type="transmembrane region" description="Helical" evidence="1">
    <location>
        <begin position="434"/>
        <end position="454"/>
    </location>
</feature>
<dbReference type="Gene3D" id="1.20.1640.10">
    <property type="entry name" value="Multidrug efflux transporter AcrB transmembrane domain"/>
    <property type="match status" value="2"/>
</dbReference>
<keyword evidence="1" id="KW-0812">Transmembrane</keyword>
<keyword evidence="4" id="KW-1185">Reference proteome</keyword>
<dbReference type="InterPro" id="IPR027463">
    <property type="entry name" value="AcrB_DN_DC_subdom"/>
</dbReference>
<feature type="transmembrane region" description="Helical" evidence="1">
    <location>
        <begin position="951"/>
        <end position="972"/>
    </location>
</feature>
<feature type="transmembrane region" description="Helical" evidence="1">
    <location>
        <begin position="339"/>
        <end position="356"/>
    </location>
</feature>
<dbReference type="Pfam" id="PF00873">
    <property type="entry name" value="ACR_tran"/>
    <property type="match status" value="1"/>
</dbReference>
<feature type="transmembrane region" description="Helical" evidence="1">
    <location>
        <begin position="879"/>
        <end position="899"/>
    </location>
</feature>
<dbReference type="PROSITE" id="PS50156">
    <property type="entry name" value="SSD"/>
    <property type="match status" value="1"/>
</dbReference>
<dbReference type="SUPFAM" id="SSF82714">
    <property type="entry name" value="Multidrug efflux transporter AcrB TolC docking domain, DN and DC subdomains"/>
    <property type="match status" value="2"/>
</dbReference>
<dbReference type="EMBL" id="JAAMRF010000008">
    <property type="protein sequence ID" value="MBA1274909.1"/>
    <property type="molecule type" value="Genomic_DNA"/>
</dbReference>
<feature type="transmembrane region" description="Helical" evidence="1">
    <location>
        <begin position="526"/>
        <end position="545"/>
    </location>
</feature>
<gene>
    <name evidence="3" type="ORF">G7026_16265</name>
</gene>